<protein>
    <recommendedName>
        <fullName evidence="1">DNA (cytosine-5-)-methyltransferase</fullName>
        <ecNumber evidence="1">2.1.1.37</ecNumber>
    </recommendedName>
</protein>
<comment type="caution">
    <text evidence="7">The sequence shown here is derived from an EMBL/GenBank/DDBJ whole genome shotgun (WGS) entry which is preliminary data.</text>
</comment>
<reference evidence="7 8" key="1">
    <citation type="submission" date="2017-05" db="EMBL/GenBank/DDBJ databases">
        <title>High clonality and local adaptation shapes Vibrionaceae linages within an endangered oasis.</title>
        <authorList>
            <person name="Vazquez-Rosas-Landa M."/>
        </authorList>
    </citation>
    <scope>NUCLEOTIDE SEQUENCE [LARGE SCALE GENOMIC DNA]</scope>
    <source>
        <strain evidence="7 8">P46_P4S1P180</strain>
    </source>
</reference>
<accession>A0A7X5ASB5</accession>
<evidence type="ECO:0000256" key="3">
    <source>
        <dbReference type="ARBA" id="ARBA00022679"/>
    </source>
</evidence>
<dbReference type="InterPro" id="IPR050390">
    <property type="entry name" value="C5-Methyltransferase"/>
</dbReference>
<keyword evidence="5" id="KW-0680">Restriction system</keyword>
<dbReference type="AlphaFoldDB" id="A0A7X5ASB5"/>
<evidence type="ECO:0000256" key="4">
    <source>
        <dbReference type="ARBA" id="ARBA00022691"/>
    </source>
</evidence>
<dbReference type="PANTHER" id="PTHR10629:SF52">
    <property type="entry name" value="DNA (CYTOSINE-5)-METHYLTRANSFERASE 1"/>
    <property type="match status" value="1"/>
</dbReference>
<dbReference type="RefSeq" id="WP_161443431.1">
    <property type="nucleotide sequence ID" value="NZ_WXWW01000085.1"/>
</dbReference>
<dbReference type="GO" id="GO:0003886">
    <property type="term" value="F:DNA (cytosine-5-)-methyltransferase activity"/>
    <property type="evidence" value="ECO:0007669"/>
    <property type="project" value="UniProtKB-EC"/>
</dbReference>
<dbReference type="Gene3D" id="3.90.120.10">
    <property type="entry name" value="DNA Methylase, subunit A, domain 2"/>
    <property type="match status" value="1"/>
</dbReference>
<evidence type="ECO:0000313" key="7">
    <source>
        <dbReference type="EMBL" id="NAW64637.1"/>
    </source>
</evidence>
<evidence type="ECO:0000256" key="2">
    <source>
        <dbReference type="ARBA" id="ARBA00022603"/>
    </source>
</evidence>
<dbReference type="Pfam" id="PF00145">
    <property type="entry name" value="DNA_methylase"/>
    <property type="match status" value="1"/>
</dbReference>
<dbReference type="InterPro" id="IPR029063">
    <property type="entry name" value="SAM-dependent_MTases_sf"/>
</dbReference>
<evidence type="ECO:0000313" key="8">
    <source>
        <dbReference type="Proteomes" id="UP000465712"/>
    </source>
</evidence>
<dbReference type="GO" id="GO:0032259">
    <property type="term" value="P:methylation"/>
    <property type="evidence" value="ECO:0007669"/>
    <property type="project" value="UniProtKB-KW"/>
</dbReference>
<dbReference type="EC" id="2.1.1.37" evidence="1"/>
<organism evidence="7 8">
    <name type="scientific">Photobacterium halotolerans</name>
    <dbReference type="NCBI Taxonomy" id="265726"/>
    <lineage>
        <taxon>Bacteria</taxon>
        <taxon>Pseudomonadati</taxon>
        <taxon>Pseudomonadota</taxon>
        <taxon>Gammaproteobacteria</taxon>
        <taxon>Vibrionales</taxon>
        <taxon>Vibrionaceae</taxon>
        <taxon>Photobacterium</taxon>
    </lineage>
</organism>
<dbReference type="PANTHER" id="PTHR10629">
    <property type="entry name" value="CYTOSINE-SPECIFIC METHYLTRANSFERASE"/>
    <property type="match status" value="1"/>
</dbReference>
<dbReference type="GO" id="GO:0003677">
    <property type="term" value="F:DNA binding"/>
    <property type="evidence" value="ECO:0007669"/>
    <property type="project" value="TreeGrafter"/>
</dbReference>
<keyword evidence="4" id="KW-0949">S-adenosyl-L-methionine</keyword>
<keyword evidence="3 7" id="KW-0808">Transferase</keyword>
<sequence length="153" mass="17261">AIYPNFSFEFNKVGNHKTVNSAIEHLPEPITFDQFKKGKKITFHPNHWCMTPKSAKFTTPGALIPGKALGRSFRVLRWDKPSPTVAYGHREVHIHPNCHRRLSVHEASLLQGFPEDFEFRGTMSSQFTQVSEAVPPALAQAVAKNIKKIIELS</sequence>
<comment type="catalytic activity">
    <reaction evidence="6">
        <text>a 2'-deoxycytidine in DNA + S-adenosyl-L-methionine = a 5-methyl-2'-deoxycytidine in DNA + S-adenosyl-L-homocysteine + H(+)</text>
        <dbReference type="Rhea" id="RHEA:13681"/>
        <dbReference type="Rhea" id="RHEA-COMP:11369"/>
        <dbReference type="Rhea" id="RHEA-COMP:11370"/>
        <dbReference type="ChEBI" id="CHEBI:15378"/>
        <dbReference type="ChEBI" id="CHEBI:57856"/>
        <dbReference type="ChEBI" id="CHEBI:59789"/>
        <dbReference type="ChEBI" id="CHEBI:85452"/>
        <dbReference type="ChEBI" id="CHEBI:85454"/>
        <dbReference type="EC" id="2.1.1.37"/>
    </reaction>
</comment>
<evidence type="ECO:0000256" key="5">
    <source>
        <dbReference type="ARBA" id="ARBA00022747"/>
    </source>
</evidence>
<dbReference type="Proteomes" id="UP000465712">
    <property type="component" value="Unassembled WGS sequence"/>
</dbReference>
<gene>
    <name evidence="7" type="ORF">CAG72_05345</name>
</gene>
<evidence type="ECO:0000256" key="1">
    <source>
        <dbReference type="ARBA" id="ARBA00011975"/>
    </source>
</evidence>
<evidence type="ECO:0000256" key="6">
    <source>
        <dbReference type="ARBA" id="ARBA00047422"/>
    </source>
</evidence>
<proteinExistence type="predicted"/>
<name>A0A7X5ASB5_9GAMM</name>
<feature type="non-terminal residue" evidence="7">
    <location>
        <position position="1"/>
    </location>
</feature>
<keyword evidence="2 7" id="KW-0489">Methyltransferase</keyword>
<dbReference type="GO" id="GO:0009307">
    <property type="term" value="P:DNA restriction-modification system"/>
    <property type="evidence" value="ECO:0007669"/>
    <property type="project" value="UniProtKB-KW"/>
</dbReference>
<dbReference type="SUPFAM" id="SSF53335">
    <property type="entry name" value="S-adenosyl-L-methionine-dependent methyltransferases"/>
    <property type="match status" value="1"/>
</dbReference>
<dbReference type="GO" id="GO:0044027">
    <property type="term" value="P:negative regulation of gene expression via chromosomal CpG island methylation"/>
    <property type="evidence" value="ECO:0007669"/>
    <property type="project" value="TreeGrafter"/>
</dbReference>
<dbReference type="InterPro" id="IPR001525">
    <property type="entry name" value="C5_MeTfrase"/>
</dbReference>
<dbReference type="EMBL" id="WXWW01000085">
    <property type="protein sequence ID" value="NAW64637.1"/>
    <property type="molecule type" value="Genomic_DNA"/>
</dbReference>